<dbReference type="Proteomes" id="UP001597119">
    <property type="component" value="Unassembled WGS sequence"/>
</dbReference>
<accession>A0ABD6CF16</accession>
<protein>
    <submittedName>
        <fullName evidence="1">Uncharacterized protein</fullName>
    </submittedName>
</protein>
<name>A0ABD6CF16_9EURY</name>
<sequence length="194" mass="20741">MVPIASPSRRVGIAVLVIALFLVGVTHPSVNDLPGFSDHTGPTEIHIAEFDRLDSGCAANVSSYRGGSWNGSDYSKVAFVRTDDPNANLSAWVERTSPAGVDLSTFRVHVESDSDSARNDSCETGVLYGLSVNTSGGSPAGILADAHGHRILWMHNGEYAGCSASYTSPLDAECSRFRELPQRTWANATDEVDR</sequence>
<proteinExistence type="predicted"/>
<dbReference type="EMBL" id="JBHUDJ010000014">
    <property type="protein sequence ID" value="MFD1588840.1"/>
    <property type="molecule type" value="Genomic_DNA"/>
</dbReference>
<evidence type="ECO:0000313" key="2">
    <source>
        <dbReference type="Proteomes" id="UP001597119"/>
    </source>
</evidence>
<keyword evidence="2" id="KW-1185">Reference proteome</keyword>
<dbReference type="AlphaFoldDB" id="A0ABD6CF16"/>
<evidence type="ECO:0000313" key="1">
    <source>
        <dbReference type="EMBL" id="MFD1588840.1"/>
    </source>
</evidence>
<organism evidence="1 2">
    <name type="scientific">Halorientalis brevis</name>
    <dbReference type="NCBI Taxonomy" id="1126241"/>
    <lineage>
        <taxon>Archaea</taxon>
        <taxon>Methanobacteriati</taxon>
        <taxon>Methanobacteriota</taxon>
        <taxon>Stenosarchaea group</taxon>
        <taxon>Halobacteria</taxon>
        <taxon>Halobacteriales</taxon>
        <taxon>Haloarculaceae</taxon>
        <taxon>Halorientalis</taxon>
    </lineage>
</organism>
<comment type="caution">
    <text evidence="1">The sequence shown here is derived from an EMBL/GenBank/DDBJ whole genome shotgun (WGS) entry which is preliminary data.</text>
</comment>
<reference evidence="1 2" key="1">
    <citation type="journal article" date="2019" name="Int. J. Syst. Evol. Microbiol.">
        <title>The Global Catalogue of Microorganisms (GCM) 10K type strain sequencing project: providing services to taxonomists for standard genome sequencing and annotation.</title>
        <authorList>
            <consortium name="The Broad Institute Genomics Platform"/>
            <consortium name="The Broad Institute Genome Sequencing Center for Infectious Disease"/>
            <person name="Wu L."/>
            <person name="Ma J."/>
        </authorList>
    </citation>
    <scope>NUCLEOTIDE SEQUENCE [LARGE SCALE GENOMIC DNA]</scope>
    <source>
        <strain evidence="1 2">CGMCC 1.12125</strain>
    </source>
</reference>
<gene>
    <name evidence="1" type="ORF">ACFR9U_17825</name>
</gene>
<dbReference type="RefSeq" id="WP_247378495.1">
    <property type="nucleotide sequence ID" value="NZ_JALLGV010000005.1"/>
</dbReference>